<dbReference type="GO" id="GO:0043953">
    <property type="term" value="P:protein transport by the Tat complex"/>
    <property type="evidence" value="ECO:0007669"/>
    <property type="project" value="InterPro"/>
</dbReference>
<name>A0A0F9RPS1_9ZZZZ</name>
<gene>
    <name evidence="10" type="ORF">LCGC14_0551370</name>
</gene>
<feature type="compositionally biased region" description="Low complexity" evidence="9">
    <location>
        <begin position="161"/>
        <end position="176"/>
    </location>
</feature>
<dbReference type="Pfam" id="PF02416">
    <property type="entry name" value="TatA_B_E"/>
    <property type="match status" value="1"/>
</dbReference>
<dbReference type="PANTHER" id="PTHR33162:SF1">
    <property type="entry name" value="SEC-INDEPENDENT PROTEIN TRANSLOCASE PROTEIN TATA, CHLOROPLASTIC"/>
    <property type="match status" value="1"/>
</dbReference>
<keyword evidence="5" id="KW-0653">Protein transport</keyword>
<dbReference type="InterPro" id="IPR003369">
    <property type="entry name" value="TatA/B/E"/>
</dbReference>
<feature type="compositionally biased region" description="Basic and acidic residues" evidence="9">
    <location>
        <begin position="122"/>
        <end position="131"/>
    </location>
</feature>
<protein>
    <recommendedName>
        <fullName evidence="11">Sec-independent protein translocase protein TatB</fullName>
    </recommendedName>
</protein>
<comment type="caution">
    <text evidence="10">The sequence shown here is derived from an EMBL/GenBank/DDBJ whole genome shotgun (WGS) entry which is preliminary data.</text>
</comment>
<evidence type="ECO:0000256" key="5">
    <source>
        <dbReference type="ARBA" id="ARBA00022927"/>
    </source>
</evidence>
<reference evidence="10" key="1">
    <citation type="journal article" date="2015" name="Nature">
        <title>Complex archaea that bridge the gap between prokaryotes and eukaryotes.</title>
        <authorList>
            <person name="Spang A."/>
            <person name="Saw J.H."/>
            <person name="Jorgensen S.L."/>
            <person name="Zaremba-Niedzwiedzka K."/>
            <person name="Martijn J."/>
            <person name="Lind A.E."/>
            <person name="van Eijk R."/>
            <person name="Schleper C."/>
            <person name="Guy L."/>
            <person name="Ettema T.J."/>
        </authorList>
    </citation>
    <scope>NUCLEOTIDE SEQUENCE</scope>
</reference>
<feature type="compositionally biased region" description="Low complexity" evidence="9">
    <location>
        <begin position="183"/>
        <end position="194"/>
    </location>
</feature>
<dbReference type="GO" id="GO:0008320">
    <property type="term" value="F:protein transmembrane transporter activity"/>
    <property type="evidence" value="ECO:0007669"/>
    <property type="project" value="InterPro"/>
</dbReference>
<dbReference type="PANTHER" id="PTHR33162">
    <property type="entry name" value="SEC-INDEPENDENT PROTEIN TRANSLOCASE PROTEIN TATA, CHLOROPLASTIC"/>
    <property type="match status" value="1"/>
</dbReference>
<feature type="compositionally biased region" description="Polar residues" evidence="9">
    <location>
        <begin position="88"/>
        <end position="100"/>
    </location>
</feature>
<keyword evidence="6" id="KW-1133">Transmembrane helix</keyword>
<evidence type="ECO:0008006" key="11">
    <source>
        <dbReference type="Google" id="ProtNLM"/>
    </source>
</evidence>
<evidence type="ECO:0000313" key="10">
    <source>
        <dbReference type="EMBL" id="KKN58510.1"/>
    </source>
</evidence>
<evidence type="ECO:0000256" key="6">
    <source>
        <dbReference type="ARBA" id="ARBA00022989"/>
    </source>
</evidence>
<dbReference type="AlphaFoldDB" id="A0A0F9RPS1"/>
<evidence type="ECO:0000256" key="4">
    <source>
        <dbReference type="ARBA" id="ARBA00022692"/>
    </source>
</evidence>
<feature type="compositionally biased region" description="Basic residues" evidence="9">
    <location>
        <begin position="210"/>
        <end position="226"/>
    </location>
</feature>
<keyword evidence="7" id="KW-0811">Translocation</keyword>
<evidence type="ECO:0000256" key="8">
    <source>
        <dbReference type="ARBA" id="ARBA00023136"/>
    </source>
</evidence>
<accession>A0A0F9RPS1</accession>
<dbReference type="NCBIfam" id="TIGR01410">
    <property type="entry name" value="tatB"/>
    <property type="match status" value="1"/>
</dbReference>
<evidence type="ECO:0000256" key="3">
    <source>
        <dbReference type="ARBA" id="ARBA00022475"/>
    </source>
</evidence>
<keyword evidence="3" id="KW-1003">Cell membrane</keyword>
<evidence type="ECO:0000256" key="2">
    <source>
        <dbReference type="ARBA" id="ARBA00022448"/>
    </source>
</evidence>
<evidence type="ECO:0000256" key="1">
    <source>
        <dbReference type="ARBA" id="ARBA00004167"/>
    </source>
</evidence>
<sequence>MFDMGWSELLVVGVVALIVVGPKDLPILFRKVGQFVGKAKGMAREFSNAMNDAADDTGMREISSGLNKSLKAATNPLGSAMDGVKSATKSLTDIDPNSETGKMAAKRAEDVKKIQAATARAGAERKQREAAEALAHADAAEAKLTTGTPEIEMSPAKVPSAGTTAKTPTAKKAPTTKPDPKKTVAPKAASAPKATAKKAPAKKPAAPKTAAKKTAAKKPAAKKSDS</sequence>
<evidence type="ECO:0000256" key="9">
    <source>
        <dbReference type="SAM" id="MobiDB-lite"/>
    </source>
</evidence>
<comment type="subcellular location">
    <subcellularLocation>
        <location evidence="1">Membrane</location>
        <topology evidence="1">Single-pass membrane protein</topology>
    </subcellularLocation>
</comment>
<keyword evidence="2" id="KW-0813">Transport</keyword>
<keyword evidence="4" id="KW-0812">Transmembrane</keyword>
<proteinExistence type="inferred from homology"/>
<dbReference type="Gene3D" id="1.20.5.3310">
    <property type="match status" value="1"/>
</dbReference>
<dbReference type="EMBL" id="LAZR01000759">
    <property type="protein sequence ID" value="KKN58510.1"/>
    <property type="molecule type" value="Genomic_DNA"/>
</dbReference>
<evidence type="ECO:0000256" key="7">
    <source>
        <dbReference type="ARBA" id="ARBA00023010"/>
    </source>
</evidence>
<dbReference type="PRINTS" id="PR01506">
    <property type="entry name" value="TATBPROTEIN"/>
</dbReference>
<keyword evidence="8" id="KW-0472">Membrane</keyword>
<feature type="region of interest" description="Disordered" evidence="9">
    <location>
        <begin position="88"/>
        <end position="226"/>
    </location>
</feature>
<dbReference type="InterPro" id="IPR018448">
    <property type="entry name" value="TatB"/>
</dbReference>
<dbReference type="GO" id="GO:0016020">
    <property type="term" value="C:membrane"/>
    <property type="evidence" value="ECO:0007669"/>
    <property type="project" value="UniProtKB-SubCell"/>
</dbReference>
<organism evidence="10">
    <name type="scientific">marine sediment metagenome</name>
    <dbReference type="NCBI Taxonomy" id="412755"/>
    <lineage>
        <taxon>unclassified sequences</taxon>
        <taxon>metagenomes</taxon>
        <taxon>ecological metagenomes</taxon>
    </lineage>
</organism>
<dbReference type="HAMAP" id="MF_00237">
    <property type="entry name" value="TatB"/>
    <property type="match status" value="1"/>
</dbReference>